<dbReference type="AlphaFoldDB" id="X1GUU7"/>
<feature type="domain" description="Uroporphyrinogen decarboxylase (URO-D)" evidence="1">
    <location>
        <begin position="2"/>
        <end position="346"/>
    </location>
</feature>
<dbReference type="PANTHER" id="PTHR47099">
    <property type="entry name" value="METHYLCOBAMIDE:COM METHYLTRANSFERASE MTBA"/>
    <property type="match status" value="1"/>
</dbReference>
<proteinExistence type="predicted"/>
<dbReference type="PANTHER" id="PTHR47099:SF1">
    <property type="entry name" value="METHYLCOBAMIDE:COM METHYLTRANSFERASE MTBA"/>
    <property type="match status" value="1"/>
</dbReference>
<dbReference type="InterPro" id="IPR000257">
    <property type="entry name" value="Uroporphyrinogen_deCOase"/>
</dbReference>
<accession>X1GUU7</accession>
<evidence type="ECO:0000259" key="1">
    <source>
        <dbReference type="Pfam" id="PF01208"/>
    </source>
</evidence>
<dbReference type="GO" id="GO:0004853">
    <property type="term" value="F:uroporphyrinogen decarboxylase activity"/>
    <property type="evidence" value="ECO:0007669"/>
    <property type="project" value="InterPro"/>
</dbReference>
<gene>
    <name evidence="2" type="ORF">S03H2_12039</name>
</gene>
<protein>
    <recommendedName>
        <fullName evidence="1">Uroporphyrinogen decarboxylase (URO-D) domain-containing protein</fullName>
    </recommendedName>
</protein>
<dbReference type="EMBL" id="BARU01006131">
    <property type="protein sequence ID" value="GAH45379.1"/>
    <property type="molecule type" value="Genomic_DNA"/>
</dbReference>
<dbReference type="InterPro" id="IPR038071">
    <property type="entry name" value="UROD/MetE-like_sf"/>
</dbReference>
<feature type="non-terminal residue" evidence="2">
    <location>
        <position position="1"/>
    </location>
</feature>
<evidence type="ECO:0000313" key="2">
    <source>
        <dbReference type="EMBL" id="GAH45379.1"/>
    </source>
</evidence>
<organism evidence="2">
    <name type="scientific">marine sediment metagenome</name>
    <dbReference type="NCBI Taxonomy" id="412755"/>
    <lineage>
        <taxon>unclassified sequences</taxon>
        <taxon>metagenomes</taxon>
        <taxon>ecological metagenomes</taxon>
    </lineage>
</organism>
<comment type="caution">
    <text evidence="2">The sequence shown here is derived from an EMBL/GenBank/DDBJ whole genome shotgun (WGS) entry which is preliminary data.</text>
</comment>
<sequence>YERVMTVMRHEVPDRVPWSIWGHFPAVNWLDHYSWELATRSGEESAKAHMALLRELDYKMDMLKVTPYYRFMAMKWGSRFDFKDNEEEAHTLSTTVKEPGDWEKLWVLDPRKELREYVRCNEVLARDLRRMPFIYTIPSPIIQAMNGVGTPERVMEDMKSSPGALKEGMETITETTIEFAKACVDAGATGIFYGIGGGGRVWRELSKEQLEKYALGYDKRVLDALDCPIKLMHICSTPQGNPQDKNLMESGWFKKYPVDCINWDAHEYTWLDRAKEIYGDRFAVCGGLNRVTTLRTGSPEQVEAEVKKAIEDAGDGGGFMLGPGCTVYQDMPRENYNAVGRAVSKYGWYRK</sequence>
<dbReference type="Gene3D" id="3.20.20.210">
    <property type="match status" value="1"/>
</dbReference>
<name>X1GUU7_9ZZZZ</name>
<dbReference type="InterPro" id="IPR052024">
    <property type="entry name" value="Methanogen_methyltrans"/>
</dbReference>
<dbReference type="GO" id="GO:0006779">
    <property type="term" value="P:porphyrin-containing compound biosynthetic process"/>
    <property type="evidence" value="ECO:0007669"/>
    <property type="project" value="InterPro"/>
</dbReference>
<reference evidence="2" key="1">
    <citation type="journal article" date="2014" name="Front. Microbiol.">
        <title>High frequency of phylogenetically diverse reductive dehalogenase-homologous genes in deep subseafloor sedimentary metagenomes.</title>
        <authorList>
            <person name="Kawai M."/>
            <person name="Futagami T."/>
            <person name="Toyoda A."/>
            <person name="Takaki Y."/>
            <person name="Nishi S."/>
            <person name="Hori S."/>
            <person name="Arai W."/>
            <person name="Tsubouchi T."/>
            <person name="Morono Y."/>
            <person name="Uchiyama I."/>
            <person name="Ito T."/>
            <person name="Fujiyama A."/>
            <person name="Inagaki F."/>
            <person name="Takami H."/>
        </authorList>
    </citation>
    <scope>NUCLEOTIDE SEQUENCE</scope>
    <source>
        <strain evidence="2">Expedition CK06-06</strain>
    </source>
</reference>
<dbReference type="Pfam" id="PF01208">
    <property type="entry name" value="URO-D"/>
    <property type="match status" value="1"/>
</dbReference>
<dbReference type="SUPFAM" id="SSF51726">
    <property type="entry name" value="UROD/MetE-like"/>
    <property type="match status" value="1"/>
</dbReference>